<sequence>MSKNCFATQAIGTVCIPQNIYPWIRGPANENLDHLQRQYKVKINIPLANSDKIVINGEHKNVYKVVEILKQIYDSKKNVAAITCSISRVQHRYILGIRHSGLDEILRQTDVVVEIPPESENSDVIILRGETSKLSAALSLVYQRATSIFIKEIKCEKWQRHLLIDVKGAPLQSLVPNYKNLKIDFEDDGVILLEGSPEQVNKASEALENEIGKLSKGHRSEIIDQKLNHYATEKHDTLVPKLKNENGVKIDIPDESNHTFSTNNITSDKTIRTSIQNIQDIIDDLFKQANKLEERLDKNEDDKDFYEAIKSLFKQCNDLLKKFDITLKWNSKANELDTLQEANISKNLKKEKTCDGVQRDNELSTKIDSNFESKLEIPSFVFLIDGRFGIEIVENGTTKMLKNIFDNEWTPLCLSMAEKSIEIGEIAKSHFRDFPNFVLYDILKIIGKPINEIKINPKWGFEIIENNGILFFQLETQNGKRMISEEMILAAFFKTMKFRTEKYLNKNIKEIYLSTNFKISESQRNIFKKAALKVNLEIKTFDFIDCE</sequence>
<dbReference type="InterPro" id="IPR036612">
    <property type="entry name" value="KH_dom_type_1_sf"/>
</dbReference>
<dbReference type="GO" id="GO:0005524">
    <property type="term" value="F:ATP binding"/>
    <property type="evidence" value="ECO:0007669"/>
    <property type="project" value="UniProtKB-KW"/>
</dbReference>
<dbReference type="InterPro" id="IPR004088">
    <property type="entry name" value="KH_dom_type_1"/>
</dbReference>
<evidence type="ECO:0000256" key="5">
    <source>
        <dbReference type="PROSITE-ProRule" id="PRU00117"/>
    </source>
</evidence>
<organism evidence="8 9">
    <name type="scientific">Panagrolaimus davidi</name>
    <dbReference type="NCBI Taxonomy" id="227884"/>
    <lineage>
        <taxon>Eukaryota</taxon>
        <taxon>Metazoa</taxon>
        <taxon>Ecdysozoa</taxon>
        <taxon>Nematoda</taxon>
        <taxon>Chromadorea</taxon>
        <taxon>Rhabditida</taxon>
        <taxon>Tylenchina</taxon>
        <taxon>Panagrolaimomorpha</taxon>
        <taxon>Panagrolaimoidea</taxon>
        <taxon>Panagrolaimidae</taxon>
        <taxon>Panagrolaimus</taxon>
    </lineage>
</organism>
<comment type="similarity">
    <text evidence="1">Belongs to the heat shock protein 70 family.</text>
</comment>
<evidence type="ECO:0000313" key="9">
    <source>
        <dbReference type="WBParaSite" id="PDA_v2.g19501.t1"/>
    </source>
</evidence>
<evidence type="ECO:0000256" key="2">
    <source>
        <dbReference type="ARBA" id="ARBA00022737"/>
    </source>
</evidence>
<evidence type="ECO:0000313" key="8">
    <source>
        <dbReference type="Proteomes" id="UP000887578"/>
    </source>
</evidence>
<dbReference type="PROSITE" id="PS50084">
    <property type="entry name" value="KH_TYPE_1"/>
    <property type="match status" value="1"/>
</dbReference>
<proteinExistence type="inferred from homology"/>
<protein>
    <submittedName>
        <fullName evidence="9">K Homology domain-containing protein</fullName>
    </submittedName>
</protein>
<dbReference type="Gene3D" id="3.30.1370.10">
    <property type="entry name" value="K Homology domain, type 1"/>
    <property type="match status" value="2"/>
</dbReference>
<dbReference type="Gene3D" id="3.30.30.30">
    <property type="match status" value="1"/>
</dbReference>
<evidence type="ECO:0000259" key="7">
    <source>
        <dbReference type="SMART" id="SM00322"/>
    </source>
</evidence>
<dbReference type="PANTHER" id="PTHR10627:SF31">
    <property type="entry name" value="DODECA-SATELLITE-BINDING PROTEIN 1, ISOFORM A"/>
    <property type="match status" value="1"/>
</dbReference>
<dbReference type="AlphaFoldDB" id="A0A914PN84"/>
<dbReference type="Gene3D" id="3.30.420.40">
    <property type="match status" value="1"/>
</dbReference>
<evidence type="ECO:0000256" key="4">
    <source>
        <dbReference type="ARBA" id="ARBA00022840"/>
    </source>
</evidence>
<keyword evidence="5" id="KW-0694">RNA-binding</keyword>
<dbReference type="Pfam" id="PF00012">
    <property type="entry name" value="HSP70"/>
    <property type="match status" value="1"/>
</dbReference>
<accession>A0A914PN84</accession>
<evidence type="ECO:0000256" key="6">
    <source>
        <dbReference type="SAM" id="Coils"/>
    </source>
</evidence>
<dbReference type="Proteomes" id="UP000887578">
    <property type="component" value="Unplaced"/>
</dbReference>
<keyword evidence="8" id="KW-1185">Reference proteome</keyword>
<dbReference type="SUPFAM" id="SSF54791">
    <property type="entry name" value="Eukaryotic type KH-domain (KH-domain type I)"/>
    <property type="match status" value="3"/>
</dbReference>
<dbReference type="Pfam" id="PF00013">
    <property type="entry name" value="KH_1"/>
    <property type="match status" value="1"/>
</dbReference>
<keyword evidence="2" id="KW-0677">Repeat</keyword>
<dbReference type="WBParaSite" id="PDA_v2.g19501.t1">
    <property type="protein sequence ID" value="PDA_v2.g19501.t1"/>
    <property type="gene ID" value="PDA_v2.g19501"/>
</dbReference>
<reference evidence="9" key="1">
    <citation type="submission" date="2022-11" db="UniProtKB">
        <authorList>
            <consortium name="WormBaseParasite"/>
        </authorList>
    </citation>
    <scope>IDENTIFICATION</scope>
</reference>
<evidence type="ECO:0000256" key="1">
    <source>
        <dbReference type="ARBA" id="ARBA00007381"/>
    </source>
</evidence>
<dbReference type="InterPro" id="IPR004087">
    <property type="entry name" value="KH_dom"/>
</dbReference>
<evidence type="ECO:0000256" key="3">
    <source>
        <dbReference type="ARBA" id="ARBA00022741"/>
    </source>
</evidence>
<dbReference type="CDD" id="cd22408">
    <property type="entry name" value="KH-I_Vigilin_rpt4"/>
    <property type="match status" value="1"/>
</dbReference>
<feature type="domain" description="K Homology" evidence="7">
    <location>
        <begin position="147"/>
        <end position="212"/>
    </location>
</feature>
<name>A0A914PN84_9BILA</name>
<dbReference type="SUPFAM" id="SSF53067">
    <property type="entry name" value="Actin-like ATPase domain"/>
    <property type="match status" value="1"/>
</dbReference>
<feature type="domain" description="K Homology" evidence="7">
    <location>
        <begin position="78"/>
        <end position="146"/>
    </location>
</feature>
<dbReference type="InterPro" id="IPR013126">
    <property type="entry name" value="Hsp_70_fam"/>
</dbReference>
<keyword evidence="6" id="KW-0175">Coiled coil</keyword>
<dbReference type="GO" id="GO:0003729">
    <property type="term" value="F:mRNA binding"/>
    <property type="evidence" value="ECO:0007669"/>
    <property type="project" value="TreeGrafter"/>
</dbReference>
<keyword evidence="4" id="KW-0067">ATP-binding</keyword>
<dbReference type="GO" id="GO:0140662">
    <property type="term" value="F:ATP-dependent protein folding chaperone"/>
    <property type="evidence" value="ECO:0007669"/>
    <property type="project" value="InterPro"/>
</dbReference>
<keyword evidence="3" id="KW-0547">Nucleotide-binding</keyword>
<dbReference type="SMART" id="SM00322">
    <property type="entry name" value="KH"/>
    <property type="match status" value="3"/>
</dbReference>
<feature type="domain" description="K Homology" evidence="7">
    <location>
        <begin position="8"/>
        <end position="74"/>
    </location>
</feature>
<dbReference type="InterPro" id="IPR043129">
    <property type="entry name" value="ATPase_NBD"/>
</dbReference>
<dbReference type="PANTHER" id="PTHR10627">
    <property type="entry name" value="SCP160"/>
    <property type="match status" value="1"/>
</dbReference>
<feature type="coiled-coil region" evidence="6">
    <location>
        <begin position="275"/>
        <end position="309"/>
    </location>
</feature>